<dbReference type="Gene3D" id="1.10.510.10">
    <property type="entry name" value="Transferase(Phosphotransferase) domain 1"/>
    <property type="match status" value="1"/>
</dbReference>
<evidence type="ECO:0000313" key="2">
    <source>
        <dbReference type="EMBL" id="SCL34516.1"/>
    </source>
</evidence>
<dbReference type="RefSeq" id="WP_091646475.1">
    <property type="nucleotide sequence ID" value="NZ_FMHW01000002.1"/>
</dbReference>
<protein>
    <recommendedName>
        <fullName evidence="4">Protein kinase domain-containing protein</fullName>
    </recommendedName>
</protein>
<keyword evidence="1" id="KW-1133">Transmembrane helix</keyword>
<evidence type="ECO:0000313" key="3">
    <source>
        <dbReference type="Proteomes" id="UP000198959"/>
    </source>
</evidence>
<sequence>MPDTELVFTLIGPGWTAKLLIEQPPPAEPKRVGFAVPAIDDDPAPLHVEAEVIFTTARNLLMESGGWRRWHVKIYRCATQGDAENLLRFLTRQTEYVQRANRALGARNPMRPPWGVVPVQIVRGDWLSQAVGGAQPTQLGEDVHAMEETAGGFPSWYAPDMLAAARTLLAVSPYVDEIEWVNRYDDDPVTEHLQRFTGLADGLDAMHRNDIAHCDIKPDNVCRVTLPGSTAYVLIDADAAIRVTPPPRYPRFTPTYSYGNLRRFAAESRQYDRKVPAGILYAQDRFGFALVLLSMLGGYYWVRSSLLHEDSGPPGRNRNADSHHLAVRELELRFPGERWDKLRTVLGEAFSQQIEDPEWSTADWVNRLVAAAGVEEDQRDEELQRYAEDVRQILRRAREHTQTGIELVEDGYEAALAQAQIVARRTAGRVMAAVGLAITGITVILACGAVVLGK</sequence>
<organism evidence="2 3">
    <name type="scientific">Micromonospora pallida</name>
    <dbReference type="NCBI Taxonomy" id="145854"/>
    <lineage>
        <taxon>Bacteria</taxon>
        <taxon>Bacillati</taxon>
        <taxon>Actinomycetota</taxon>
        <taxon>Actinomycetes</taxon>
        <taxon>Micromonosporales</taxon>
        <taxon>Micromonosporaceae</taxon>
        <taxon>Micromonospora</taxon>
    </lineage>
</organism>
<keyword evidence="1" id="KW-0812">Transmembrane</keyword>
<gene>
    <name evidence="2" type="ORF">GA0074692_3851</name>
</gene>
<dbReference type="Proteomes" id="UP000198959">
    <property type="component" value="Unassembled WGS sequence"/>
</dbReference>
<dbReference type="AlphaFoldDB" id="A0A1C6SY81"/>
<dbReference type="EMBL" id="FMHW01000002">
    <property type="protein sequence ID" value="SCL34516.1"/>
    <property type="molecule type" value="Genomic_DNA"/>
</dbReference>
<evidence type="ECO:0008006" key="4">
    <source>
        <dbReference type="Google" id="ProtNLM"/>
    </source>
</evidence>
<dbReference type="InterPro" id="IPR011009">
    <property type="entry name" value="Kinase-like_dom_sf"/>
</dbReference>
<dbReference type="SUPFAM" id="SSF56112">
    <property type="entry name" value="Protein kinase-like (PK-like)"/>
    <property type="match status" value="1"/>
</dbReference>
<reference evidence="3" key="1">
    <citation type="submission" date="2016-06" db="EMBL/GenBank/DDBJ databases">
        <authorList>
            <person name="Varghese N."/>
            <person name="Submissions Spin"/>
        </authorList>
    </citation>
    <scope>NUCLEOTIDE SEQUENCE [LARGE SCALE GENOMIC DNA]</scope>
    <source>
        <strain evidence="3">DSM 43817</strain>
    </source>
</reference>
<dbReference type="STRING" id="145854.GA0074692_3851"/>
<accession>A0A1C6SY81</accession>
<feature type="transmembrane region" description="Helical" evidence="1">
    <location>
        <begin position="430"/>
        <end position="452"/>
    </location>
</feature>
<evidence type="ECO:0000256" key="1">
    <source>
        <dbReference type="SAM" id="Phobius"/>
    </source>
</evidence>
<dbReference type="OrthoDB" id="3286496at2"/>
<keyword evidence="3" id="KW-1185">Reference proteome</keyword>
<keyword evidence="1" id="KW-0472">Membrane</keyword>
<proteinExistence type="predicted"/>
<name>A0A1C6SY81_9ACTN</name>